<comment type="caution">
    <text evidence="2">The sequence shown here is derived from an EMBL/GenBank/DDBJ whole genome shotgun (WGS) entry which is preliminary data.</text>
</comment>
<reference evidence="2 3" key="1">
    <citation type="submission" date="2019-10" db="EMBL/GenBank/DDBJ databases">
        <title>Nocardia macrotermitis sp. nov. and Nocardia aurantia sp. nov., isolated from the gut of fungus growing-termite Macrotermes natalensis.</title>
        <authorList>
            <person name="Benndorf R."/>
            <person name="Schwitalla J."/>
            <person name="Martin K."/>
            <person name="De Beer W."/>
            <person name="Kaster A.-K."/>
            <person name="Vollmers J."/>
            <person name="Poulsen M."/>
            <person name="Beemelmanns C."/>
        </authorList>
    </citation>
    <scope>NUCLEOTIDE SEQUENCE [LARGE SCALE GENOMIC DNA]</scope>
    <source>
        <strain evidence="2 3">RB56</strain>
    </source>
</reference>
<evidence type="ECO:0000313" key="2">
    <source>
        <dbReference type="EMBL" id="MQY27078.1"/>
    </source>
</evidence>
<organism evidence="2 3">
    <name type="scientific">Nocardia aurantia</name>
    <dbReference type="NCBI Taxonomy" id="2585199"/>
    <lineage>
        <taxon>Bacteria</taxon>
        <taxon>Bacillati</taxon>
        <taxon>Actinomycetota</taxon>
        <taxon>Actinomycetes</taxon>
        <taxon>Mycobacteriales</taxon>
        <taxon>Nocardiaceae</taxon>
        <taxon>Nocardia</taxon>
    </lineage>
</organism>
<proteinExistence type="predicted"/>
<accession>A0A7K0DN84</accession>
<dbReference type="AlphaFoldDB" id="A0A7K0DN84"/>
<dbReference type="EMBL" id="WEGI01000005">
    <property type="protein sequence ID" value="MQY27078.1"/>
    <property type="molecule type" value="Genomic_DNA"/>
</dbReference>
<keyword evidence="3" id="KW-1185">Reference proteome</keyword>
<dbReference type="RefSeq" id="WP_153341798.1">
    <property type="nucleotide sequence ID" value="NZ_WEGI01000005.1"/>
</dbReference>
<protein>
    <submittedName>
        <fullName evidence="2">Uncharacterized protein</fullName>
    </submittedName>
</protein>
<sequence length="128" mass="13892">MSGQHGAESAFLVVQKGRTMSNEVDARLDQLAEPVGDQDHEEHGHTSTGLPLWLRKSLTYLAHAAGVLVIGVAGELIAVDIVQPMIDDLEHHDPAPTVVNQPSVVPQWDDQDDLDTPDPGCHEPEDLH</sequence>
<gene>
    <name evidence="2" type="ORF">NRB56_26600</name>
</gene>
<name>A0A7K0DN84_9NOCA</name>
<feature type="region of interest" description="Disordered" evidence="1">
    <location>
        <begin position="90"/>
        <end position="128"/>
    </location>
</feature>
<evidence type="ECO:0000313" key="3">
    <source>
        <dbReference type="Proteomes" id="UP000431401"/>
    </source>
</evidence>
<dbReference type="Proteomes" id="UP000431401">
    <property type="component" value="Unassembled WGS sequence"/>
</dbReference>
<evidence type="ECO:0000256" key="1">
    <source>
        <dbReference type="SAM" id="MobiDB-lite"/>
    </source>
</evidence>